<accession>A0A7U8C686</accession>
<dbReference type="OrthoDB" id="6120741at2"/>
<proteinExistence type="predicted"/>
<name>A0A7U8C686_NEPCE</name>
<reference evidence="1 2" key="1">
    <citation type="submission" date="2006-02" db="EMBL/GenBank/DDBJ databases">
        <authorList>
            <person name="Pinhassi J."/>
            <person name="Pedros-Alio C."/>
            <person name="Ferriera S."/>
            <person name="Johnson J."/>
            <person name="Kravitz S."/>
            <person name="Halpern A."/>
            <person name="Remington K."/>
            <person name="Beeson K."/>
            <person name="Tran B."/>
            <person name="Rogers Y.-H."/>
            <person name="Friedman R."/>
            <person name="Venter J.C."/>
        </authorList>
    </citation>
    <scope>NUCLEOTIDE SEQUENCE [LARGE SCALE GENOMIC DNA]</scope>
    <source>
        <strain evidence="1 2">MED92</strain>
    </source>
</reference>
<protein>
    <submittedName>
        <fullName evidence="1">Uncharacterized protein</fullName>
    </submittedName>
</protein>
<evidence type="ECO:0000313" key="1">
    <source>
        <dbReference type="EMBL" id="EAR62288.1"/>
    </source>
</evidence>
<keyword evidence="2" id="KW-1185">Reference proteome</keyword>
<dbReference type="RefSeq" id="WP_007020598.1">
    <property type="nucleotide sequence ID" value="NZ_CH724125.1"/>
</dbReference>
<dbReference type="EMBL" id="AAOW01000003">
    <property type="protein sequence ID" value="EAR62288.1"/>
    <property type="molecule type" value="Genomic_DNA"/>
</dbReference>
<dbReference type="AlphaFoldDB" id="A0A7U8C686"/>
<gene>
    <name evidence="1" type="ORF">MED92_14663</name>
</gene>
<dbReference type="Proteomes" id="UP000002171">
    <property type="component" value="Unassembled WGS sequence"/>
</dbReference>
<comment type="caution">
    <text evidence="1">The sequence shown here is derived from an EMBL/GenBank/DDBJ whole genome shotgun (WGS) entry which is preliminary data.</text>
</comment>
<evidence type="ECO:0000313" key="2">
    <source>
        <dbReference type="Proteomes" id="UP000002171"/>
    </source>
</evidence>
<organism evidence="1 2">
    <name type="scientific">Neptuniibacter caesariensis</name>
    <dbReference type="NCBI Taxonomy" id="207954"/>
    <lineage>
        <taxon>Bacteria</taxon>
        <taxon>Pseudomonadati</taxon>
        <taxon>Pseudomonadota</taxon>
        <taxon>Gammaproteobacteria</taxon>
        <taxon>Oceanospirillales</taxon>
        <taxon>Oceanospirillaceae</taxon>
        <taxon>Neptuniibacter</taxon>
    </lineage>
</organism>
<sequence length="62" mass="7132">MTHNLKTWNADQLKQMNEETFLVEVLDMIKISPVTADTDSDIEKMKSKLAHVEAMIKDRLEG</sequence>